<evidence type="ECO:0000313" key="3">
    <source>
        <dbReference type="Proteomes" id="UP000265325"/>
    </source>
</evidence>
<sequence>MGGPGDQAALRCPGSKLEFDGHTLTVTRGWCPAPGPRTRRFRLTEIVHAAAHTPDHDHESPLGYRFVVETTRRTRPYRVWCRRPFAIQETSRTRHSPRLVHVIARAIRQAQTERQRAVPAVTYGLGPWPEETRREIGHRAPGPEEPAPRGDHRAAVEETLADWRGEPRPHPLGRPASRTPPSTEPPWPTSHRPGFTGPTPCRALVDGLDAQAGIEATPQRQTYLAELMHGARTPLREAHEDRTPLRRRLLNGW</sequence>
<name>A0A2P2GU27_STREW</name>
<dbReference type="EMBL" id="LAQS01000005">
    <property type="protein sequence ID" value="KKZ74991.1"/>
    <property type="molecule type" value="Genomic_DNA"/>
</dbReference>
<evidence type="ECO:0000256" key="1">
    <source>
        <dbReference type="SAM" id="MobiDB-lite"/>
    </source>
</evidence>
<proteinExistence type="predicted"/>
<reference evidence="2 3" key="1">
    <citation type="submission" date="2015-05" db="EMBL/GenBank/DDBJ databases">
        <title>Draft Genome assembly of Streptomyces showdoensis.</title>
        <authorList>
            <person name="Thapa K.K."/>
            <person name="Metsa-Ketela M."/>
        </authorList>
    </citation>
    <scope>NUCLEOTIDE SEQUENCE [LARGE SCALE GENOMIC DNA]</scope>
    <source>
        <strain evidence="2 3">ATCC 15227</strain>
    </source>
</reference>
<dbReference type="AlphaFoldDB" id="A0A2P2GU27"/>
<gene>
    <name evidence="2" type="ORF">VO63_03980</name>
</gene>
<dbReference type="Proteomes" id="UP000265325">
    <property type="component" value="Unassembled WGS sequence"/>
</dbReference>
<comment type="caution">
    <text evidence="2">The sequence shown here is derived from an EMBL/GenBank/DDBJ whole genome shotgun (WGS) entry which is preliminary data.</text>
</comment>
<feature type="compositionally biased region" description="Basic and acidic residues" evidence="1">
    <location>
        <begin position="130"/>
        <end position="169"/>
    </location>
</feature>
<evidence type="ECO:0000313" key="2">
    <source>
        <dbReference type="EMBL" id="KKZ74991.1"/>
    </source>
</evidence>
<accession>A0A2P2GU27</accession>
<keyword evidence="3" id="KW-1185">Reference proteome</keyword>
<protein>
    <submittedName>
        <fullName evidence="2">Uncharacterized protein</fullName>
    </submittedName>
</protein>
<organism evidence="2 3">
    <name type="scientific">Streptomyces showdoensis</name>
    <dbReference type="NCBI Taxonomy" id="68268"/>
    <lineage>
        <taxon>Bacteria</taxon>
        <taxon>Bacillati</taxon>
        <taxon>Actinomycetota</taxon>
        <taxon>Actinomycetes</taxon>
        <taxon>Kitasatosporales</taxon>
        <taxon>Streptomycetaceae</taxon>
        <taxon>Streptomyces</taxon>
    </lineage>
</organism>
<feature type="region of interest" description="Disordered" evidence="1">
    <location>
        <begin position="123"/>
        <end position="203"/>
    </location>
</feature>